<keyword evidence="3 6" id="KW-1133">Transmembrane helix</keyword>
<keyword evidence="9" id="KW-1185">Reference proteome</keyword>
<feature type="transmembrane region" description="Helical" evidence="6">
    <location>
        <begin position="131"/>
        <end position="148"/>
    </location>
</feature>
<feature type="transmembrane region" description="Helical" evidence="6">
    <location>
        <begin position="108"/>
        <end position="125"/>
    </location>
</feature>
<keyword evidence="4 6" id="KW-0472">Membrane</keyword>
<comment type="subcellular location">
    <subcellularLocation>
        <location evidence="1">Membrane</location>
        <topology evidence="1">Multi-pass membrane protein</topology>
    </subcellularLocation>
</comment>
<comment type="caution">
    <text evidence="8">The sequence shown here is derived from an EMBL/GenBank/DDBJ whole genome shotgun (WGS) entry which is preliminary data.</text>
</comment>
<evidence type="ECO:0000256" key="1">
    <source>
        <dbReference type="ARBA" id="ARBA00004141"/>
    </source>
</evidence>
<reference evidence="8 9" key="1">
    <citation type="submission" date="2013-03" db="EMBL/GenBank/DDBJ databases">
        <title>The Genome Sequence of Exophiala aquamarina CBS 119918.</title>
        <authorList>
            <consortium name="The Broad Institute Genomics Platform"/>
            <person name="Cuomo C."/>
            <person name="de Hoog S."/>
            <person name="Gorbushina A."/>
            <person name="Walker B."/>
            <person name="Young S.K."/>
            <person name="Zeng Q."/>
            <person name="Gargeya S."/>
            <person name="Fitzgerald M."/>
            <person name="Haas B."/>
            <person name="Abouelleil A."/>
            <person name="Allen A.W."/>
            <person name="Alvarado L."/>
            <person name="Arachchi H.M."/>
            <person name="Berlin A.M."/>
            <person name="Chapman S.B."/>
            <person name="Gainer-Dewar J."/>
            <person name="Goldberg J."/>
            <person name="Griggs A."/>
            <person name="Gujja S."/>
            <person name="Hansen M."/>
            <person name="Howarth C."/>
            <person name="Imamovic A."/>
            <person name="Ireland A."/>
            <person name="Larimer J."/>
            <person name="McCowan C."/>
            <person name="Murphy C."/>
            <person name="Pearson M."/>
            <person name="Poon T.W."/>
            <person name="Priest M."/>
            <person name="Roberts A."/>
            <person name="Saif S."/>
            <person name="Shea T."/>
            <person name="Sisk P."/>
            <person name="Sykes S."/>
            <person name="Wortman J."/>
            <person name="Nusbaum C."/>
            <person name="Birren B."/>
        </authorList>
    </citation>
    <scope>NUCLEOTIDE SEQUENCE [LARGE SCALE GENOMIC DNA]</scope>
    <source>
        <strain evidence="8 9">CBS 119918</strain>
    </source>
</reference>
<dbReference type="VEuPathDB" id="FungiDB:A1O9_00174"/>
<dbReference type="HOGENOM" id="CLU_021993_3_1_1"/>
<dbReference type="InterPro" id="IPR051788">
    <property type="entry name" value="MFS_Transporter"/>
</dbReference>
<feature type="region of interest" description="Disordered" evidence="5">
    <location>
        <begin position="1"/>
        <end position="32"/>
    </location>
</feature>
<feature type="transmembrane region" description="Helical" evidence="6">
    <location>
        <begin position="169"/>
        <end position="189"/>
    </location>
</feature>
<evidence type="ECO:0000256" key="4">
    <source>
        <dbReference type="ARBA" id="ARBA00023136"/>
    </source>
</evidence>
<dbReference type="InterPro" id="IPR036259">
    <property type="entry name" value="MFS_trans_sf"/>
</dbReference>
<gene>
    <name evidence="8" type="ORF">A1O9_00174</name>
</gene>
<accession>A0A072PR24</accession>
<dbReference type="OrthoDB" id="413079at2759"/>
<feature type="transmembrane region" description="Helical" evidence="6">
    <location>
        <begin position="259"/>
        <end position="280"/>
    </location>
</feature>
<evidence type="ECO:0000256" key="2">
    <source>
        <dbReference type="ARBA" id="ARBA00022692"/>
    </source>
</evidence>
<feature type="transmembrane region" description="Helical" evidence="6">
    <location>
        <begin position="292"/>
        <end position="313"/>
    </location>
</feature>
<dbReference type="Gene3D" id="1.20.1250.20">
    <property type="entry name" value="MFS general substrate transporter like domains"/>
    <property type="match status" value="1"/>
</dbReference>
<dbReference type="Pfam" id="PF07690">
    <property type="entry name" value="MFS_1"/>
    <property type="match status" value="1"/>
</dbReference>
<feature type="transmembrane region" description="Helical" evidence="6">
    <location>
        <begin position="383"/>
        <end position="407"/>
    </location>
</feature>
<proteinExistence type="predicted"/>
<dbReference type="AlphaFoldDB" id="A0A072PR24"/>
<dbReference type="RefSeq" id="XP_013264792.1">
    <property type="nucleotide sequence ID" value="XM_013409338.1"/>
</dbReference>
<sequence>MTENRRQQGVWDPGTHPEDAPQPVLENEPYRQPPPKMARPYLKLACAGFSFFYAGTNDGTIGPLLPYILRRYNISTGLVTVTYGATFIGWVLSALTNTHLTTTLRLRLGATLSLGAILQLVAQLLRFWNPPFPLFAITFLLTALGQAYQDSYSNTFVASLPVAHRWLGFIHAMYMLGCLTGPLIATPVASHTKWYLTYAVEAGLGAINLVFVLIAFELEEAVVSPQTEDNVNAATNYTTRARNKQAFQEIKQALRLRTVWLLSMFYFFYLGAVITVSGWVVEYLVQERSGSLSSMGYVPAALSGGGFLGRLLLAEPTHRFGERRMILLYIVICLALQLMFWLIPNLISGVVVYVALGFFSGPFFATGISVASKLCPKSIQHTALGFIFVLAQAGGSLFPTMTGVIAAKAGVKVLQPILVGLFVATGVSWCLVPRTAGKVREV</sequence>
<evidence type="ECO:0000256" key="5">
    <source>
        <dbReference type="SAM" id="MobiDB-lite"/>
    </source>
</evidence>
<dbReference type="InterPro" id="IPR020846">
    <property type="entry name" value="MFS_dom"/>
</dbReference>
<dbReference type="GO" id="GO:0022857">
    <property type="term" value="F:transmembrane transporter activity"/>
    <property type="evidence" value="ECO:0007669"/>
    <property type="project" value="InterPro"/>
</dbReference>
<feature type="transmembrane region" description="Helical" evidence="6">
    <location>
        <begin position="325"/>
        <end position="344"/>
    </location>
</feature>
<evidence type="ECO:0000256" key="6">
    <source>
        <dbReference type="SAM" id="Phobius"/>
    </source>
</evidence>
<dbReference type="InterPro" id="IPR011701">
    <property type="entry name" value="MFS"/>
</dbReference>
<dbReference type="EMBL" id="AMGV01000001">
    <property type="protein sequence ID" value="KEF62202.1"/>
    <property type="molecule type" value="Genomic_DNA"/>
</dbReference>
<feature type="transmembrane region" description="Helical" evidence="6">
    <location>
        <begin position="195"/>
        <end position="216"/>
    </location>
</feature>
<feature type="domain" description="Major facilitator superfamily (MFS) profile" evidence="7">
    <location>
        <begin position="43"/>
        <end position="436"/>
    </location>
</feature>
<dbReference type="GeneID" id="25275126"/>
<evidence type="ECO:0000259" key="7">
    <source>
        <dbReference type="PROSITE" id="PS50850"/>
    </source>
</evidence>
<dbReference type="GO" id="GO:0016020">
    <property type="term" value="C:membrane"/>
    <property type="evidence" value="ECO:0007669"/>
    <property type="project" value="UniProtKB-SubCell"/>
</dbReference>
<keyword evidence="2 6" id="KW-0812">Transmembrane</keyword>
<name>A0A072PR24_9EURO</name>
<evidence type="ECO:0000313" key="9">
    <source>
        <dbReference type="Proteomes" id="UP000027920"/>
    </source>
</evidence>
<dbReference type="FunFam" id="1.20.1250.20:FF:000286">
    <property type="entry name" value="MFS efflux transporter"/>
    <property type="match status" value="1"/>
</dbReference>
<feature type="transmembrane region" description="Helical" evidence="6">
    <location>
        <begin position="350"/>
        <end position="371"/>
    </location>
</feature>
<evidence type="ECO:0000256" key="3">
    <source>
        <dbReference type="ARBA" id="ARBA00022989"/>
    </source>
</evidence>
<dbReference type="PANTHER" id="PTHR23514:SF16">
    <property type="entry name" value="TRANSPORTER, PUTATIVE (AFU_ORTHOLOGUE AFUA_2G17270)-RELATED"/>
    <property type="match status" value="1"/>
</dbReference>
<protein>
    <recommendedName>
        <fullName evidence="7">Major facilitator superfamily (MFS) profile domain-containing protein</fullName>
    </recommendedName>
</protein>
<organism evidence="8 9">
    <name type="scientific">Exophiala aquamarina CBS 119918</name>
    <dbReference type="NCBI Taxonomy" id="1182545"/>
    <lineage>
        <taxon>Eukaryota</taxon>
        <taxon>Fungi</taxon>
        <taxon>Dikarya</taxon>
        <taxon>Ascomycota</taxon>
        <taxon>Pezizomycotina</taxon>
        <taxon>Eurotiomycetes</taxon>
        <taxon>Chaetothyriomycetidae</taxon>
        <taxon>Chaetothyriales</taxon>
        <taxon>Herpotrichiellaceae</taxon>
        <taxon>Exophiala</taxon>
    </lineage>
</organism>
<dbReference type="PANTHER" id="PTHR23514">
    <property type="entry name" value="BYPASS OF STOP CODON PROTEIN 6"/>
    <property type="match status" value="1"/>
</dbReference>
<feature type="transmembrane region" description="Helical" evidence="6">
    <location>
        <begin position="413"/>
        <end position="432"/>
    </location>
</feature>
<feature type="transmembrane region" description="Helical" evidence="6">
    <location>
        <begin position="76"/>
        <end position="96"/>
    </location>
</feature>
<dbReference type="SUPFAM" id="SSF103473">
    <property type="entry name" value="MFS general substrate transporter"/>
    <property type="match status" value="1"/>
</dbReference>
<dbReference type="Proteomes" id="UP000027920">
    <property type="component" value="Unassembled WGS sequence"/>
</dbReference>
<evidence type="ECO:0000313" key="8">
    <source>
        <dbReference type="EMBL" id="KEF62202.1"/>
    </source>
</evidence>
<dbReference type="PROSITE" id="PS50850">
    <property type="entry name" value="MFS"/>
    <property type="match status" value="1"/>
</dbReference>